<proteinExistence type="predicted"/>
<keyword evidence="2" id="KW-0732">Signal</keyword>
<dbReference type="Pfam" id="PF09580">
    <property type="entry name" value="Spore_YhcN_YlaJ"/>
    <property type="match status" value="1"/>
</dbReference>
<feature type="chain" id="PRO_5011260856" description="Sporulation protein" evidence="2">
    <location>
        <begin position="23"/>
        <end position="226"/>
    </location>
</feature>
<dbReference type="PROSITE" id="PS51257">
    <property type="entry name" value="PROKAR_LIPOPROTEIN"/>
    <property type="match status" value="1"/>
</dbReference>
<sequence length="226" mass="25292">MRKMLTVLSLCGITAFSTACQADLSPNERAGMFHGNNGGTTLNVYDRNDLNNNATNVNNQNNGRQFGYVREQRNPNGNVNEQLEGMPTMDYEQTANAISKMLTTLPNILDVATVVTDEEVLIAYQTDSNDRKDTADMVSKSALSVVPRYYHVYVSDNPRMIREIERFGLLTTDSPNVDAVLEYTIKEMLESPQGYQLNKGENANGEFIGGNNDELDENYNQDNNNR</sequence>
<evidence type="ECO:0008006" key="5">
    <source>
        <dbReference type="Google" id="ProtNLM"/>
    </source>
</evidence>
<feature type="signal peptide" evidence="2">
    <location>
        <begin position="1"/>
        <end position="22"/>
    </location>
</feature>
<gene>
    <name evidence="3" type="ORF">BC6307_18690</name>
</gene>
<dbReference type="Proteomes" id="UP000215224">
    <property type="component" value="Chromosome"/>
</dbReference>
<accession>A0A223KUX4</accession>
<evidence type="ECO:0000256" key="2">
    <source>
        <dbReference type="SAM" id="SignalP"/>
    </source>
</evidence>
<evidence type="ECO:0000313" key="4">
    <source>
        <dbReference type="Proteomes" id="UP000215224"/>
    </source>
</evidence>
<protein>
    <recommendedName>
        <fullName evidence="5">Sporulation protein</fullName>
    </recommendedName>
</protein>
<keyword evidence="4" id="KW-1185">Reference proteome</keyword>
<dbReference type="EMBL" id="CP018866">
    <property type="protein sequence ID" value="AST93143.1"/>
    <property type="molecule type" value="Genomic_DNA"/>
</dbReference>
<name>A0A223KUX4_9BACI</name>
<organism evidence="3 4">
    <name type="scientific">Sutcliffiella cohnii</name>
    <dbReference type="NCBI Taxonomy" id="33932"/>
    <lineage>
        <taxon>Bacteria</taxon>
        <taxon>Bacillati</taxon>
        <taxon>Bacillota</taxon>
        <taxon>Bacilli</taxon>
        <taxon>Bacillales</taxon>
        <taxon>Bacillaceae</taxon>
        <taxon>Sutcliffiella</taxon>
    </lineage>
</organism>
<feature type="region of interest" description="Disordered" evidence="1">
    <location>
        <begin position="195"/>
        <end position="226"/>
    </location>
</feature>
<dbReference type="KEGG" id="bcoh:BC6307_18690"/>
<evidence type="ECO:0000256" key="1">
    <source>
        <dbReference type="SAM" id="MobiDB-lite"/>
    </source>
</evidence>
<dbReference type="InterPro" id="IPR019076">
    <property type="entry name" value="Spore_lipoprot_YhcN/YlaJ-like"/>
</dbReference>
<dbReference type="AlphaFoldDB" id="A0A223KUX4"/>
<evidence type="ECO:0000313" key="3">
    <source>
        <dbReference type="EMBL" id="AST93143.1"/>
    </source>
</evidence>
<dbReference type="STRING" id="1314751.GCA_001591425_04576"/>
<reference evidence="3 4" key="1">
    <citation type="submission" date="2016-12" db="EMBL/GenBank/DDBJ databases">
        <title>The whole genome sequencing and assembly of Bacillus cohnii DSM 6307T strain.</title>
        <authorList>
            <person name="Lee Y.-J."/>
            <person name="Yi H."/>
            <person name="Bahn Y.-S."/>
            <person name="Kim J.F."/>
            <person name="Lee D.-W."/>
        </authorList>
    </citation>
    <scope>NUCLEOTIDE SEQUENCE [LARGE SCALE GENOMIC DNA]</scope>
    <source>
        <strain evidence="3 4">DSM 6307</strain>
    </source>
</reference>